<accession>A0A6A6SF66</accession>
<dbReference type="Pfam" id="PF14700">
    <property type="entry name" value="RPOL_N"/>
    <property type="match status" value="1"/>
</dbReference>
<feature type="region of interest" description="Disordered" evidence="12">
    <location>
        <begin position="26"/>
        <end position="45"/>
    </location>
</feature>
<evidence type="ECO:0000256" key="8">
    <source>
        <dbReference type="ARBA" id="ARBA00023128"/>
    </source>
</evidence>
<dbReference type="InterPro" id="IPR037159">
    <property type="entry name" value="RNA_POL_N_sf"/>
</dbReference>
<dbReference type="EC" id="2.7.7.6" evidence="11"/>
<comment type="function">
    <text evidence="1 11">DNA-dependent RNA polymerase catalyzes the transcription of DNA into RNA using the four ribonucleoside triphosphates as substrates.</text>
</comment>
<evidence type="ECO:0000256" key="10">
    <source>
        <dbReference type="ARBA" id="ARBA00048552"/>
    </source>
</evidence>
<feature type="region of interest" description="Disordered" evidence="12">
    <location>
        <begin position="89"/>
        <end position="135"/>
    </location>
</feature>
<evidence type="ECO:0000256" key="9">
    <source>
        <dbReference type="ARBA" id="ARBA00023163"/>
    </source>
</evidence>
<evidence type="ECO:0000313" key="15">
    <source>
        <dbReference type="EMBL" id="KAF2645922.1"/>
    </source>
</evidence>
<evidence type="ECO:0000256" key="4">
    <source>
        <dbReference type="ARBA" id="ARBA00022478"/>
    </source>
</evidence>
<evidence type="ECO:0000256" key="12">
    <source>
        <dbReference type="SAM" id="MobiDB-lite"/>
    </source>
</evidence>
<evidence type="ECO:0000256" key="3">
    <source>
        <dbReference type="ARBA" id="ARBA00009493"/>
    </source>
</evidence>
<dbReference type="Proteomes" id="UP000799753">
    <property type="component" value="Unassembled WGS sequence"/>
</dbReference>
<sequence length="2166" mass="242972">MPAGTSNSGWLQASVIRRNMLSKGILPGDEELGKKDDDHKPGAPSRYMPLWSSVKKPMRWRRRRILLFVVGLLFVYLFVKNIPDLGVENGRRQPDPYGFDSVISPPETDEKYSRADDKEPTGAPPGTRAPRPGEVAPHTFDGPVKFYKLAPSLHGAAHTNGYRSTNRNVLFAISSLKSASSLLPVICEMSRWSRSWVHAAFMGRDDIDLAKILEINGIDQIKCPAIWHDARPDYAEYSTNARAESAVMSALTHIHSFLHPQAAITDHALAEDDFFIRGMRAKMKVLDVPLIEGPKNWDSFMWMTRLDSGSLKAWNEPTVEILIQTPPHSSSIIRLLKSIKGADYSGVKLPHITIELPTEIDDSVRMYLEHFKWPSDSDHSQISIRRRITSQHATQEDSAIRFLELFYPTSAKNSHVLFLSPQAELSVQYYQYIMYVLMEYKYSSFGAVDSSAVMGISLELPSTLLDGKSKLVRPKIQDMHTGRYEELYPGTPSVPFLWQAPNSHATLFFGDKWAELHSFLSNRVAKHHQAPKATTRHKLVSESLPSWVEYMLEFMRARGYSLFYPGASTMESLVTIHNELYRAPEEFRQAPQNQDNEAKEPTLPNEAFLRAEEAAAPPKNAEPTMIPHSRPLHEALPFEGDLPEIPHLPYLLHDGQQISQDNASTTAAKYAEKYRSVIGGCKMPKGRHRKQVSGSAKDLFCFGDESESEWEFDDEDDDGPAMMLARATQRKLRRDGFRSPTQLAEQLTLPWLCPGRMRWAASGAPLSALSNDVRKPQSLPSLSPRLDTRSLATAADVQPAPMDMPFNSFMPWSRRIQPPGLARLEPWDPHAPLMLRQPTVLPTTPMRYGIGGDPTELYQNLHACLRVGRMDRATAIIERLTRMYNPSAPEVVEAHNVFLQTMFEQAEQNPTPESMAEIEKWYDSRMLRHTIEPSSDTFVTLLRASMALLEGPAKKTAIQKYLQMAQEYGAGMVEEINNSEDLSDSEWDTLIRFQPEMFKEPPPIETLATDEISTPLGHASLVEHGILPNPAHHIKGVQQKGLGLETLKQSLHLLDHVDAVSYPHEMEATAEEKDRAYAYARQLRLEKDSMEAALQRWKAEDEKMTDFGVPSVVKSKPIQAMMWHWYSALLPLVKKELAICKTVLADPNRVGSGDDRHVYGAYFEACNPEKAAALTVSRVIQHCARGSRDDINPLKVSILTTRLGDDVEEEVQAAVRAKRKTMLRKQRKLARQHLLSTLNIATDNAKTGQGSQTPIDPKSTIDPHPDKALNIAMDIDKTSTRYPLNVRTKIGAVLIELLLQSAKLTVTAQNPKTGKTVSCLQPAFHHRQSFINGKKVGIVAPHSEIETKLRTEPVHSITTQNLPMVYEPKPWTSLEEGGYYSNKSTVIRSKGTDPSQRAYANSAIAKGDMDKVFAGLDVLGRVPWQINKGVFEVMAECWNTGEGIGGMVAGQFRAERPVEPAYDASSDERSKWMKKLKEWENERMGAHSQRCFQNFQLDIARAYLKEPRIFFPHSVDFRGRAYPVPPLLNHIGADFARGLLRFANGKELGTVGLQWVKIQLANLYGFDKASLREREQFTMDNLSDVYDSAANPLTGRRWWVKAEDPWQCLACCMELKNALDSPDPTRYISHLPIHQDGTCNGLQHYAALGGDHAGASQVNLEPSDRPQDIYSGVADLVREMVVADAAEGNVFAQLVKDKITRKVVKRTVMTNVYGVTFMGAKLQVLDELKTIFPNFEADEKIVSLQKPALYIAVKIFTALGKIFNGAQEIQYWLVECGDRITTSISPEQIRDIRDRLNGDPTFYSSKYKKAKTGIPRTTATKTKKISDAFKTSIIWTTPLKMPVVQPYRKDVKTVVKTKLQIITVGKSNAIATVDKRKQLQAFPPNFIHSLDASHMLLSAIKCGELGLDFAAVHDSFWTHAADIPTLNVILRDAFVRMHSEDIMGRLAAEFSTRYAGSMYCANVIGSSAVGRKIAAWRKRDRNAQHGSIAEAKHRSASFEEVALEARRQELLNSEDPELRKEGEVMVTPTSIWLANQDPKAMASLRLALLGETKQKGPGKFDEIKDKVLTEEIASNADTDIVAADMDADAEDLDDFETDLETDPDAEAQLEDTAESSSEIDLQPKKAPKVLSPRSQIQVWLPLTFPPVPQKGSWDVSRLRESKYFFS</sequence>
<dbReference type="SUPFAM" id="SSF56672">
    <property type="entry name" value="DNA/RNA polymerases"/>
    <property type="match status" value="1"/>
</dbReference>
<comment type="subcellular location">
    <subcellularLocation>
        <location evidence="2">Mitochondrion</location>
    </subcellularLocation>
</comment>
<keyword evidence="4 11" id="KW-0240">DNA-directed RNA polymerase</keyword>
<feature type="compositionally biased region" description="Basic and acidic residues" evidence="12">
    <location>
        <begin position="31"/>
        <end position="41"/>
    </location>
</feature>
<dbReference type="GO" id="GO:0003899">
    <property type="term" value="F:DNA-directed RNA polymerase activity"/>
    <property type="evidence" value="ECO:0007669"/>
    <property type="project" value="UniProtKB-EC"/>
</dbReference>
<keyword evidence="8" id="KW-0496">Mitochondrion</keyword>
<dbReference type="InterPro" id="IPR002092">
    <property type="entry name" value="DNA-dir_Rpol_phage-type"/>
</dbReference>
<dbReference type="GO" id="GO:0034245">
    <property type="term" value="C:mitochondrial DNA-directed RNA polymerase complex"/>
    <property type="evidence" value="ECO:0007669"/>
    <property type="project" value="TreeGrafter"/>
</dbReference>
<evidence type="ECO:0000256" key="7">
    <source>
        <dbReference type="ARBA" id="ARBA00022946"/>
    </source>
</evidence>
<evidence type="ECO:0000256" key="13">
    <source>
        <dbReference type="SAM" id="Phobius"/>
    </source>
</evidence>
<keyword evidence="6 11" id="KW-0548">Nucleotidyltransferase</keyword>
<dbReference type="PROSITE" id="PS00489">
    <property type="entry name" value="RNA_POL_PHAGE_2"/>
    <property type="match status" value="1"/>
</dbReference>
<dbReference type="Gene3D" id="1.10.150.20">
    <property type="entry name" value="5' to 3' exonuclease, C-terminal subdomain"/>
    <property type="match status" value="1"/>
</dbReference>
<dbReference type="FunFam" id="1.10.150.20:FF:000041">
    <property type="entry name" value="DNA-directed RNA polymerase"/>
    <property type="match status" value="1"/>
</dbReference>
<feature type="compositionally biased region" description="Basic and acidic residues" evidence="12">
    <location>
        <begin position="108"/>
        <end position="120"/>
    </location>
</feature>
<dbReference type="PROSITE" id="PS00900">
    <property type="entry name" value="RNA_POL_PHAGE_1"/>
    <property type="match status" value="1"/>
</dbReference>
<evidence type="ECO:0000256" key="1">
    <source>
        <dbReference type="ARBA" id="ARBA00004026"/>
    </source>
</evidence>
<comment type="catalytic activity">
    <reaction evidence="10 11">
        <text>RNA(n) + a ribonucleoside 5'-triphosphate = RNA(n+1) + diphosphate</text>
        <dbReference type="Rhea" id="RHEA:21248"/>
        <dbReference type="Rhea" id="RHEA-COMP:14527"/>
        <dbReference type="Rhea" id="RHEA-COMP:17342"/>
        <dbReference type="ChEBI" id="CHEBI:33019"/>
        <dbReference type="ChEBI" id="CHEBI:61557"/>
        <dbReference type="ChEBI" id="CHEBI:140395"/>
        <dbReference type="EC" id="2.7.7.6"/>
    </reaction>
</comment>
<evidence type="ECO:0000256" key="11">
    <source>
        <dbReference type="RuleBase" id="RU003805"/>
    </source>
</evidence>
<name>A0A6A6SF66_9PLEO</name>
<feature type="compositionally biased region" description="Low complexity" evidence="12">
    <location>
        <begin position="124"/>
        <end position="133"/>
    </location>
</feature>
<evidence type="ECO:0000313" key="16">
    <source>
        <dbReference type="Proteomes" id="UP000799753"/>
    </source>
</evidence>
<feature type="region of interest" description="Disordered" evidence="12">
    <location>
        <begin position="1245"/>
        <end position="1264"/>
    </location>
</feature>
<feature type="region of interest" description="Disordered" evidence="12">
    <location>
        <begin position="2107"/>
        <end position="2131"/>
    </location>
</feature>
<evidence type="ECO:0000256" key="2">
    <source>
        <dbReference type="ARBA" id="ARBA00004173"/>
    </source>
</evidence>
<gene>
    <name evidence="15" type="ORF">P280DRAFT_476377</name>
</gene>
<reference evidence="15" key="1">
    <citation type="journal article" date="2020" name="Stud. Mycol.">
        <title>101 Dothideomycetes genomes: a test case for predicting lifestyles and emergence of pathogens.</title>
        <authorList>
            <person name="Haridas S."/>
            <person name="Albert R."/>
            <person name="Binder M."/>
            <person name="Bloem J."/>
            <person name="Labutti K."/>
            <person name="Salamov A."/>
            <person name="Andreopoulos B."/>
            <person name="Baker S."/>
            <person name="Barry K."/>
            <person name="Bills G."/>
            <person name="Bluhm B."/>
            <person name="Cannon C."/>
            <person name="Castanera R."/>
            <person name="Culley D."/>
            <person name="Daum C."/>
            <person name="Ezra D."/>
            <person name="Gonzalez J."/>
            <person name="Henrissat B."/>
            <person name="Kuo A."/>
            <person name="Liang C."/>
            <person name="Lipzen A."/>
            <person name="Lutzoni F."/>
            <person name="Magnuson J."/>
            <person name="Mondo S."/>
            <person name="Nolan M."/>
            <person name="Ohm R."/>
            <person name="Pangilinan J."/>
            <person name="Park H.-J."/>
            <person name="Ramirez L."/>
            <person name="Alfaro M."/>
            <person name="Sun H."/>
            <person name="Tritt A."/>
            <person name="Yoshinaga Y."/>
            <person name="Zwiers L.-H."/>
            <person name="Turgeon B."/>
            <person name="Goodwin S."/>
            <person name="Spatafora J."/>
            <person name="Crous P."/>
            <person name="Grigoriev I."/>
        </authorList>
    </citation>
    <scope>NUCLEOTIDE SEQUENCE</scope>
    <source>
        <strain evidence="15">CBS 473.64</strain>
    </source>
</reference>
<evidence type="ECO:0000256" key="5">
    <source>
        <dbReference type="ARBA" id="ARBA00022679"/>
    </source>
</evidence>
<protein>
    <recommendedName>
        <fullName evidence="11">DNA-directed RNA polymerase</fullName>
        <ecNumber evidence="11">2.7.7.6</ecNumber>
    </recommendedName>
</protein>
<dbReference type="PANTHER" id="PTHR10102:SF0">
    <property type="entry name" value="DNA-DIRECTED RNA POLYMERASE, MITOCHONDRIAL"/>
    <property type="match status" value="1"/>
</dbReference>
<feature type="domain" description="DNA-directed RNA polymerase N-terminal" evidence="14">
    <location>
        <begin position="1080"/>
        <end position="1421"/>
    </location>
</feature>
<feature type="compositionally biased region" description="Polar residues" evidence="12">
    <location>
        <begin position="1245"/>
        <end position="1254"/>
    </location>
</feature>
<dbReference type="InterPro" id="IPR029262">
    <property type="entry name" value="RPOL_N"/>
</dbReference>
<keyword evidence="13" id="KW-1133">Transmembrane helix</keyword>
<evidence type="ECO:0000259" key="14">
    <source>
        <dbReference type="SMART" id="SM01311"/>
    </source>
</evidence>
<dbReference type="EMBL" id="MU006777">
    <property type="protein sequence ID" value="KAF2645922.1"/>
    <property type="molecule type" value="Genomic_DNA"/>
</dbReference>
<dbReference type="OrthoDB" id="276422at2759"/>
<comment type="similarity">
    <text evidence="3 11">Belongs to the phage and mitochondrial RNA polymerase family.</text>
</comment>
<keyword evidence="13" id="KW-0472">Membrane</keyword>
<dbReference type="GO" id="GO:0001018">
    <property type="term" value="F:mitochondrial promoter sequence-specific DNA binding"/>
    <property type="evidence" value="ECO:0007669"/>
    <property type="project" value="TreeGrafter"/>
</dbReference>
<dbReference type="GO" id="GO:0006390">
    <property type="term" value="P:mitochondrial transcription"/>
    <property type="evidence" value="ECO:0007669"/>
    <property type="project" value="TreeGrafter"/>
</dbReference>
<keyword evidence="16" id="KW-1185">Reference proteome</keyword>
<dbReference type="InterPro" id="IPR043502">
    <property type="entry name" value="DNA/RNA_pol_sf"/>
</dbReference>
<dbReference type="Gene3D" id="1.10.287.280">
    <property type="match status" value="1"/>
</dbReference>
<dbReference type="FunFam" id="1.10.287.280:FF:000001">
    <property type="entry name" value="DNA-directed RNA polymerase"/>
    <property type="match status" value="1"/>
</dbReference>
<feature type="transmembrane region" description="Helical" evidence="13">
    <location>
        <begin position="65"/>
        <end position="83"/>
    </location>
</feature>
<evidence type="ECO:0000256" key="6">
    <source>
        <dbReference type="ARBA" id="ARBA00022695"/>
    </source>
</evidence>
<dbReference type="PANTHER" id="PTHR10102">
    <property type="entry name" value="DNA-DIRECTED RNA POLYMERASE, MITOCHONDRIAL"/>
    <property type="match status" value="1"/>
</dbReference>
<keyword evidence="7" id="KW-0809">Transit peptide</keyword>
<dbReference type="InterPro" id="IPR046950">
    <property type="entry name" value="DNA-dir_Rpol_C_phage-type"/>
</dbReference>
<dbReference type="Pfam" id="PF00940">
    <property type="entry name" value="RNA_pol"/>
    <property type="match status" value="1"/>
</dbReference>
<dbReference type="Gene3D" id="1.10.1320.10">
    <property type="entry name" value="DNA-directed RNA polymerase, N-terminal domain"/>
    <property type="match status" value="1"/>
</dbReference>
<dbReference type="SMART" id="SM01311">
    <property type="entry name" value="RPOL_N"/>
    <property type="match status" value="1"/>
</dbReference>
<keyword evidence="9 11" id="KW-0804">Transcription</keyword>
<keyword evidence="13" id="KW-0812">Transmembrane</keyword>
<organism evidence="15 16">
    <name type="scientific">Massarina eburnea CBS 473.64</name>
    <dbReference type="NCBI Taxonomy" id="1395130"/>
    <lineage>
        <taxon>Eukaryota</taxon>
        <taxon>Fungi</taxon>
        <taxon>Dikarya</taxon>
        <taxon>Ascomycota</taxon>
        <taxon>Pezizomycotina</taxon>
        <taxon>Dothideomycetes</taxon>
        <taxon>Pleosporomycetidae</taxon>
        <taxon>Pleosporales</taxon>
        <taxon>Massarineae</taxon>
        <taxon>Massarinaceae</taxon>
        <taxon>Massarina</taxon>
    </lineage>
</organism>
<proteinExistence type="inferred from homology"/>
<keyword evidence="5 11" id="KW-0808">Transferase</keyword>